<dbReference type="Pfam" id="PF02133">
    <property type="entry name" value="Transp_cyt_pur"/>
    <property type="match status" value="1"/>
</dbReference>
<evidence type="ECO:0000256" key="1">
    <source>
        <dbReference type="ARBA" id="ARBA00004141"/>
    </source>
</evidence>
<comment type="subcellular location">
    <subcellularLocation>
        <location evidence="1">Membrane</location>
        <topology evidence="1">Multi-pass membrane protein</topology>
    </subcellularLocation>
</comment>
<dbReference type="GO" id="GO:0015205">
    <property type="term" value="F:nucleobase transmembrane transporter activity"/>
    <property type="evidence" value="ECO:0007669"/>
    <property type="project" value="TreeGrafter"/>
</dbReference>
<feature type="transmembrane region" description="Helical" evidence="6">
    <location>
        <begin position="212"/>
        <end position="232"/>
    </location>
</feature>
<feature type="transmembrane region" description="Helical" evidence="6">
    <location>
        <begin position="477"/>
        <end position="498"/>
    </location>
</feature>
<feature type="transmembrane region" description="Helical" evidence="6">
    <location>
        <begin position="296"/>
        <end position="317"/>
    </location>
</feature>
<protein>
    <submittedName>
        <fullName evidence="7">NCS1 family nucleobase:cation symporter-1</fullName>
    </submittedName>
</protein>
<accession>A0AAT9GTD7</accession>
<feature type="transmembrane region" description="Helical" evidence="6">
    <location>
        <begin position="181"/>
        <end position="200"/>
    </location>
</feature>
<feature type="transmembrane region" description="Helical" evidence="6">
    <location>
        <begin position="405"/>
        <end position="424"/>
    </location>
</feature>
<name>A0AAT9GTD7_9CREN</name>
<feature type="transmembrane region" description="Helical" evidence="6">
    <location>
        <begin position="252"/>
        <end position="275"/>
    </location>
</feature>
<evidence type="ECO:0000256" key="2">
    <source>
        <dbReference type="ARBA" id="ARBA00008974"/>
    </source>
</evidence>
<feature type="transmembrane region" description="Helical" evidence="6">
    <location>
        <begin position="50"/>
        <end position="72"/>
    </location>
</feature>
<gene>
    <name evidence="7" type="ORF">SJAV_18260</name>
</gene>
<evidence type="ECO:0000256" key="5">
    <source>
        <dbReference type="ARBA" id="ARBA00023136"/>
    </source>
</evidence>
<dbReference type="GeneID" id="92354779"/>
<keyword evidence="3 6" id="KW-0812">Transmembrane</keyword>
<reference evidence="7" key="1">
    <citation type="submission" date="2024-03" db="EMBL/GenBank/DDBJ databases">
        <title>Complete genome sequence of Sulfurisphaera javensis strain KD-1.</title>
        <authorList>
            <person name="Sakai H."/>
            <person name="Nur N."/>
            <person name="Suwanto A."/>
            <person name="Kurosawa N."/>
        </authorList>
    </citation>
    <scope>NUCLEOTIDE SEQUENCE</scope>
    <source>
        <strain evidence="7">KD-1</strain>
    </source>
</reference>
<dbReference type="KEGG" id="sjv:SJAV_18260"/>
<keyword evidence="4 6" id="KW-1133">Transmembrane helix</keyword>
<feature type="transmembrane region" description="Helical" evidence="6">
    <location>
        <begin position="148"/>
        <end position="169"/>
    </location>
</feature>
<dbReference type="Gene3D" id="1.10.4160.10">
    <property type="entry name" value="Hydantoin permease"/>
    <property type="match status" value="1"/>
</dbReference>
<dbReference type="PANTHER" id="PTHR30618">
    <property type="entry name" value="NCS1 FAMILY PURINE/PYRIMIDINE TRANSPORTER"/>
    <property type="match status" value="1"/>
</dbReference>
<dbReference type="EMBL" id="AP031322">
    <property type="protein sequence ID" value="BFH73882.1"/>
    <property type="molecule type" value="Genomic_DNA"/>
</dbReference>
<evidence type="ECO:0000256" key="6">
    <source>
        <dbReference type="SAM" id="Phobius"/>
    </source>
</evidence>
<feature type="transmembrane region" description="Helical" evidence="6">
    <location>
        <begin position="373"/>
        <end position="393"/>
    </location>
</feature>
<proteinExistence type="inferred from homology"/>
<dbReference type="InterPro" id="IPR045225">
    <property type="entry name" value="Uracil/uridine/allantoin_perm"/>
</dbReference>
<dbReference type="RefSeq" id="WP_369609441.1">
    <property type="nucleotide sequence ID" value="NZ_AP031322.1"/>
</dbReference>
<evidence type="ECO:0000313" key="7">
    <source>
        <dbReference type="EMBL" id="BFH73882.1"/>
    </source>
</evidence>
<keyword evidence="5 6" id="KW-0472">Membrane</keyword>
<evidence type="ECO:0000256" key="4">
    <source>
        <dbReference type="ARBA" id="ARBA00022989"/>
    </source>
</evidence>
<dbReference type="PANTHER" id="PTHR30618:SF0">
    <property type="entry name" value="PURINE-URACIL PERMEASE NCS1"/>
    <property type="match status" value="1"/>
</dbReference>
<feature type="transmembrane region" description="Helical" evidence="6">
    <location>
        <begin position="79"/>
        <end position="96"/>
    </location>
</feature>
<comment type="similarity">
    <text evidence="2">Belongs to the purine-cytosine permease (2.A.39) family.</text>
</comment>
<feature type="transmembrane region" description="Helical" evidence="6">
    <location>
        <begin position="444"/>
        <end position="465"/>
    </location>
</feature>
<evidence type="ECO:0000256" key="3">
    <source>
        <dbReference type="ARBA" id="ARBA00022692"/>
    </source>
</evidence>
<dbReference type="GO" id="GO:0005886">
    <property type="term" value="C:plasma membrane"/>
    <property type="evidence" value="ECO:0007669"/>
    <property type="project" value="TreeGrafter"/>
</dbReference>
<feature type="transmembrane region" description="Helical" evidence="6">
    <location>
        <begin position="337"/>
        <end position="361"/>
    </location>
</feature>
<sequence length="525" mass="59342">MEEAYKNVIYYREKGQLELLKVYPEEKYLWNSDIHPTPIKNRNWGAFTYAMIWISMAFIVPSWTLASVGLVFGLNVIQSIFLVFLGNAIVIIPMIIQSHGGARYGLAEPQLTRTRWGIYGAIIPSLIRAIIGAGWWGIESYIITEAAIGIYVILTGKVSIVAYTASHYSDYPFILSKDFPTIFWLTFISVIALQLLVFYLSPVRKSQPILKWLARISGPIILVTYLVIWIFFMSKVNWSTDVFTLSSNSSPSLLSSLAFLNANIAFWATMALTMPDYTRFAKSQFSQALGQIPMPFYMLFVAFMGTTTTASSLKLYGEAIWDPILLITLHINNLMGVGLLLGIILGTFLVNVFANAVGPAYDFANILPKYLNWFRGSIILIIVGLAIGAWSYYGNAYSYIQNWLLTYGGLLGSIEGIIIFDYAIIRRFKFELPDVFLSHGRFRYWKGINPAALITFIIISGIIYLPYPGEQIALDNSWILSFLLSGLIYIPLMIFWVIPKYQPFLKGNILKGYISEEGKKIFEQS</sequence>
<dbReference type="InterPro" id="IPR001248">
    <property type="entry name" value="Pur-cyt_permease"/>
</dbReference>
<organism evidence="7">
    <name type="scientific">Sulfurisphaera javensis</name>
    <dbReference type="NCBI Taxonomy" id="2049879"/>
    <lineage>
        <taxon>Archaea</taxon>
        <taxon>Thermoproteota</taxon>
        <taxon>Thermoprotei</taxon>
        <taxon>Sulfolobales</taxon>
        <taxon>Sulfolobaceae</taxon>
        <taxon>Sulfurisphaera</taxon>
    </lineage>
</organism>
<dbReference type="AlphaFoldDB" id="A0AAT9GTD7"/>
<feature type="transmembrane region" description="Helical" evidence="6">
    <location>
        <begin position="116"/>
        <end position="136"/>
    </location>
</feature>